<organism evidence="3">
    <name type="scientific">Spongospora subterranea</name>
    <dbReference type="NCBI Taxonomy" id="70186"/>
    <lineage>
        <taxon>Eukaryota</taxon>
        <taxon>Sar</taxon>
        <taxon>Rhizaria</taxon>
        <taxon>Endomyxa</taxon>
        <taxon>Phytomyxea</taxon>
        <taxon>Plasmodiophorida</taxon>
        <taxon>Plasmodiophoridae</taxon>
        <taxon>Spongospora</taxon>
    </lineage>
</organism>
<keyword evidence="2" id="KW-0539">Nucleus</keyword>
<feature type="non-terminal residue" evidence="3">
    <location>
        <position position="1"/>
    </location>
</feature>
<accession>A0A0H5RMZ9</accession>
<dbReference type="AlphaFoldDB" id="A0A0H5RMZ9"/>
<name>A0A0H5RMZ9_9EUKA</name>
<evidence type="ECO:0000313" key="3">
    <source>
        <dbReference type="EMBL" id="CRZ10119.1"/>
    </source>
</evidence>
<proteinExistence type="predicted"/>
<dbReference type="EMBL" id="HACM01009677">
    <property type="protein sequence ID" value="CRZ10119.1"/>
    <property type="molecule type" value="Transcribed_RNA"/>
</dbReference>
<dbReference type="Gene3D" id="3.60.15.10">
    <property type="entry name" value="Ribonuclease Z/Hydroxyacylglutathione hydrolase-like"/>
    <property type="match status" value="1"/>
</dbReference>
<dbReference type="GO" id="GO:0032039">
    <property type="term" value="C:integrator complex"/>
    <property type="evidence" value="ECO:0007669"/>
    <property type="project" value="InterPro"/>
</dbReference>
<dbReference type="PANTHER" id="PTHR46094">
    <property type="entry name" value="INTEGRATOR COMPLEX SUBUNIT 9"/>
    <property type="match status" value="1"/>
</dbReference>
<dbReference type="PANTHER" id="PTHR46094:SF1">
    <property type="entry name" value="INTEGRATOR COMPLEX SUBUNIT 9"/>
    <property type="match status" value="1"/>
</dbReference>
<dbReference type="InterPro" id="IPR036866">
    <property type="entry name" value="RibonucZ/Hydroxyglut_hydro"/>
</dbReference>
<evidence type="ECO:0008006" key="4">
    <source>
        <dbReference type="Google" id="ProtNLM"/>
    </source>
</evidence>
<protein>
    <recommendedName>
        <fullName evidence="4">Beta-Casp domain-containing protein</fullName>
    </recommendedName>
</protein>
<evidence type="ECO:0000256" key="1">
    <source>
        <dbReference type="ARBA" id="ARBA00004123"/>
    </source>
</evidence>
<comment type="subcellular location">
    <subcellularLocation>
        <location evidence="1">Nucleus</location>
    </subcellularLocation>
</comment>
<evidence type="ECO:0000256" key="2">
    <source>
        <dbReference type="ARBA" id="ARBA00023242"/>
    </source>
</evidence>
<reference evidence="3" key="1">
    <citation type="submission" date="2015-04" db="EMBL/GenBank/DDBJ databases">
        <title>The genome sequence of the plant pathogenic Rhizarian Plasmodiophora brassicae reveals insights in its biotrophic life cycle and the origin of chitin synthesis.</title>
        <authorList>
            <person name="Schwelm A."/>
            <person name="Fogelqvist J."/>
            <person name="Knaust A."/>
            <person name="Julke S."/>
            <person name="Lilja T."/>
            <person name="Dhandapani V."/>
            <person name="Bonilla-Rosso G."/>
            <person name="Karlsson M."/>
            <person name="Shevchenko A."/>
            <person name="Choi S.R."/>
            <person name="Kim H.G."/>
            <person name="Park J.Y."/>
            <person name="Lim Y.P."/>
            <person name="Ludwig-Muller J."/>
            <person name="Dixelius C."/>
        </authorList>
    </citation>
    <scope>NUCLEOTIDE SEQUENCE</scope>
    <source>
        <tissue evidence="3">Potato root galls</tissue>
    </source>
</reference>
<dbReference type="InterPro" id="IPR027074">
    <property type="entry name" value="Integrator_9su"/>
</dbReference>
<dbReference type="Gene3D" id="3.40.50.10890">
    <property type="match status" value="1"/>
</dbReference>
<dbReference type="SUPFAM" id="SSF56281">
    <property type="entry name" value="Metallo-hydrolase/oxidoreductase"/>
    <property type="match status" value="1"/>
</dbReference>
<dbReference type="GO" id="GO:0016180">
    <property type="term" value="P:snRNA processing"/>
    <property type="evidence" value="ECO:0007669"/>
    <property type="project" value="InterPro"/>
</dbReference>
<sequence length="575" mass="62857">ETTAPFLGNRKPGNDFCLRSTIRYRIRSIVITLVMQIERNDEGSLFLKIASINILIGSSTKDVDVSALDVVLISNAEAAQNLPTLLQYSRFMGRAFTSEPVAHTARLILEELATLSPSCPFTCHDVDACLSELHLLSYKQTVVINPILQLYPVPSGFSVGSCNWILQTPYEVIGVIMESSLNVRRHPIPLDSVALHACDIIVVGPCLRIHSSSEASSALPIVCAAVESTLKQSGNVLIPVSPCFFFCDLLEYLHSYLTSKSLGHVNMYFISPVGKALASYLSVSGEWINASKRSPLFEGKAPLGLEDLINKQRLHIFSDATDKSNFPSTFQQSAIVFSGLKSLDAGDITLFVKMFGNDNRCSLINTDPSSVFLPMPGSVSTMKVIQCPVDVRLSVDDLCKLVHQSMRCKHLVCPSEYSISSQATSIAISTFDMIQPVTISLKLDYQPAFLEGEYAQTLKFVNSRAPVSGMLSWHEGRAKLTADSRVADGGYRNLCGPLTISSLITALHRQGFEDAVVVSMDPSDLSVEEALSVDIQIPSLQTHIQFFTNKTIIHCQDNLGRLAIAEIVRGCLSSI</sequence>